<reference evidence="2" key="1">
    <citation type="submission" date="2020-11" db="EMBL/GenBank/DDBJ databases">
        <authorList>
            <consortium name="DOE Joint Genome Institute"/>
            <person name="Ahrendt S."/>
            <person name="Riley R."/>
            <person name="Andreopoulos W."/>
            <person name="Labutti K."/>
            <person name="Pangilinan J."/>
            <person name="Ruiz-Duenas F.J."/>
            <person name="Barrasa J.M."/>
            <person name="Sanchez-Garcia M."/>
            <person name="Camarero S."/>
            <person name="Miyauchi S."/>
            <person name="Serrano A."/>
            <person name="Linde D."/>
            <person name="Babiker R."/>
            <person name="Drula E."/>
            <person name="Ayuso-Fernandez I."/>
            <person name="Pacheco R."/>
            <person name="Padilla G."/>
            <person name="Ferreira P."/>
            <person name="Barriuso J."/>
            <person name="Kellner H."/>
            <person name="Castanera R."/>
            <person name="Alfaro M."/>
            <person name="Ramirez L."/>
            <person name="Pisabarro A.G."/>
            <person name="Kuo A."/>
            <person name="Tritt A."/>
            <person name="Lipzen A."/>
            <person name="He G."/>
            <person name="Yan M."/>
            <person name="Ng V."/>
            <person name="Cullen D."/>
            <person name="Martin F."/>
            <person name="Rosso M.-N."/>
            <person name="Henrissat B."/>
            <person name="Hibbett D."/>
            <person name="Martinez A.T."/>
            <person name="Grigoriev I.V."/>
        </authorList>
    </citation>
    <scope>NUCLEOTIDE SEQUENCE</scope>
    <source>
        <strain evidence="2">MF-IS2</strain>
    </source>
</reference>
<evidence type="ECO:0000313" key="2">
    <source>
        <dbReference type="EMBL" id="KAF9449369.1"/>
    </source>
</evidence>
<name>A0A9P5XFF7_9AGAR</name>
<dbReference type="AlphaFoldDB" id="A0A9P5XFF7"/>
<accession>A0A9P5XFF7</accession>
<keyword evidence="3" id="KW-1185">Reference proteome</keyword>
<organism evidence="2 3">
    <name type="scientific">Macrolepiota fuliginosa MF-IS2</name>
    <dbReference type="NCBI Taxonomy" id="1400762"/>
    <lineage>
        <taxon>Eukaryota</taxon>
        <taxon>Fungi</taxon>
        <taxon>Dikarya</taxon>
        <taxon>Basidiomycota</taxon>
        <taxon>Agaricomycotina</taxon>
        <taxon>Agaricomycetes</taxon>
        <taxon>Agaricomycetidae</taxon>
        <taxon>Agaricales</taxon>
        <taxon>Agaricineae</taxon>
        <taxon>Agaricaceae</taxon>
        <taxon>Macrolepiota</taxon>
    </lineage>
</organism>
<proteinExistence type="predicted"/>
<evidence type="ECO:0000256" key="1">
    <source>
        <dbReference type="SAM" id="MobiDB-lite"/>
    </source>
</evidence>
<dbReference type="Proteomes" id="UP000807342">
    <property type="component" value="Unassembled WGS sequence"/>
</dbReference>
<feature type="region of interest" description="Disordered" evidence="1">
    <location>
        <begin position="287"/>
        <end position="318"/>
    </location>
</feature>
<protein>
    <submittedName>
        <fullName evidence="2">Uncharacterized protein</fullName>
    </submittedName>
</protein>
<dbReference type="EMBL" id="MU151132">
    <property type="protein sequence ID" value="KAF9449369.1"/>
    <property type="molecule type" value="Genomic_DNA"/>
</dbReference>
<sequence length="625" mass="67884">MGHFASTTINDPRWELDRTHVGLLEDYIWASQPRIFYFTSSQPDEMVYAVLKEYSANPKSCKLGKYRAKVARCADITGCQRPSNKLEALGCTKSIKLREERDMMKVKGGVEGVGKNGDEEFPECGQRRCCRAGVHRGLATKISSCIPQSSITSWATETNSSIVFILRTLEESGNILHKKIMECVVGLYDFADGKNGAIEVETFSERVTSEWQLIGSEVGCRRGGMTGMTSENEESTNAYPPALVALHMLENQKVTNTHLTRTQMNDRNACHEVVVYVMDLEFCRDGTEEQRPESPLNGSASRKIRATRKEYDNGGRGRKCSPLEGFTRTRGIIDPVLSKDPVSVVWAVGGTAACAVGLQNVSSECAALADVPVGWRSCENEGYGTKQTGVGTSVGKLIVASSRSMAVAQYSSVDENTMGGTKSMCLVKGTARIPLEDRERKRSPVVSLSEVEQGELAVTAGTIRELGLDRASGISVVSLWTSSVIETVAADPSQRADESKDTLSHHILTIYAGLSEELTRGFLQQHQAILRAPLPAIDPVARPRMEDETIEAGLNEHNTGLKSCGSGKESRTSSAVALYCLMSNTSLSAVVCRVRNIGKGGMGNTTEVVSEWLCEDISGPPNARA</sequence>
<evidence type="ECO:0000313" key="3">
    <source>
        <dbReference type="Proteomes" id="UP000807342"/>
    </source>
</evidence>
<comment type="caution">
    <text evidence="2">The sequence shown here is derived from an EMBL/GenBank/DDBJ whole genome shotgun (WGS) entry which is preliminary data.</text>
</comment>
<gene>
    <name evidence="2" type="ORF">P691DRAFT_791162</name>
</gene>